<evidence type="ECO:0000259" key="11">
    <source>
        <dbReference type="PROSITE" id="PS50089"/>
    </source>
</evidence>
<accession>A0ABN8I9X8</accession>
<dbReference type="EC" id="2.3.2.27" evidence="2"/>
<evidence type="ECO:0000256" key="5">
    <source>
        <dbReference type="ARBA" id="ARBA00022771"/>
    </source>
</evidence>
<feature type="compositionally biased region" description="Pro residues" evidence="10">
    <location>
        <begin position="339"/>
        <end position="352"/>
    </location>
</feature>
<evidence type="ECO:0000256" key="10">
    <source>
        <dbReference type="SAM" id="MobiDB-lite"/>
    </source>
</evidence>
<keyword evidence="6" id="KW-0862">Zinc</keyword>
<evidence type="ECO:0000256" key="4">
    <source>
        <dbReference type="ARBA" id="ARBA00022723"/>
    </source>
</evidence>
<dbReference type="Proteomes" id="UP000837857">
    <property type="component" value="Chromosome 2"/>
</dbReference>
<feature type="region of interest" description="Disordered" evidence="10">
    <location>
        <begin position="441"/>
        <end position="671"/>
    </location>
</feature>
<dbReference type="PANTHER" id="PTHR46077:SF1">
    <property type="entry name" value="TOP1 BINDING ARGININE_SERINE RICH PROTEIN, E3 UBIQUITIN LIGASE"/>
    <property type="match status" value="1"/>
</dbReference>
<evidence type="ECO:0000256" key="7">
    <source>
        <dbReference type="ARBA" id="ARBA00023015"/>
    </source>
</evidence>
<dbReference type="SUPFAM" id="SSF57850">
    <property type="entry name" value="RING/U-box"/>
    <property type="match status" value="1"/>
</dbReference>
<evidence type="ECO:0000313" key="12">
    <source>
        <dbReference type="EMBL" id="CAH2050744.1"/>
    </source>
</evidence>
<evidence type="ECO:0000256" key="8">
    <source>
        <dbReference type="ARBA" id="ARBA00023163"/>
    </source>
</evidence>
<feature type="compositionally biased region" description="Low complexity" evidence="10">
    <location>
        <begin position="470"/>
        <end position="541"/>
    </location>
</feature>
<dbReference type="EMBL" id="OW152814">
    <property type="protein sequence ID" value="CAH2050744.1"/>
    <property type="molecule type" value="Genomic_DNA"/>
</dbReference>
<keyword evidence="4" id="KW-0479">Metal-binding</keyword>
<evidence type="ECO:0000256" key="9">
    <source>
        <dbReference type="PROSITE-ProRule" id="PRU00175"/>
    </source>
</evidence>
<feature type="compositionally biased region" description="Basic residues" evidence="10">
    <location>
        <begin position="566"/>
        <end position="583"/>
    </location>
</feature>
<keyword evidence="8" id="KW-0804">Transcription</keyword>
<protein>
    <recommendedName>
        <fullName evidence="2">RING-type E3 ubiquitin transferase</fullName>
        <ecNumber evidence="2">2.3.2.27</ecNumber>
    </recommendedName>
</protein>
<dbReference type="CDD" id="cd16574">
    <property type="entry name" value="RING-HC_Topors"/>
    <property type="match status" value="1"/>
</dbReference>
<dbReference type="Pfam" id="PF00097">
    <property type="entry name" value="zf-C3HC4"/>
    <property type="match status" value="1"/>
</dbReference>
<evidence type="ECO:0000256" key="6">
    <source>
        <dbReference type="ARBA" id="ARBA00022833"/>
    </source>
</evidence>
<feature type="compositionally biased region" description="Basic and acidic residues" evidence="10">
    <location>
        <begin position="631"/>
        <end position="643"/>
    </location>
</feature>
<dbReference type="SMART" id="SM00184">
    <property type="entry name" value="RING"/>
    <property type="match status" value="1"/>
</dbReference>
<sequence length="750" mass="82356">MDQLWKGYKIFFKMETLSATTQDDSSGANPSSVKSDDSSPQHGSGRGSPPPNCAICLGTCRNKSFTDSCLHQFCFKCLLTWSKVKAECPLCKQNFRSIIHNVRSNHQYEEYMVEQRQSDDPPDRIDIDNLTNPRRFRYRTTLTLPRRESLAIQQLLLHHYPMMADVLPASRPLARPMPRRRSPTSFRRTVYRHNLWARPLPDITGCFRVCSPVFYRCNVSQTHRLVPWLNRELHYLLNENEGHIGYVITRIMELLPRHHMNSPEFAEAMRGYFGERTEHFLHELYCFASTPYDMTGYDRNVQYTTDSRISTVVSHVLSSSDSEASADSDIVMVSSSQPAEPPPGPSSEPQPLYPANHIPLPAPTAGGVIPIETLSQSDTDDDSSEVMVVGYIKPPQVRTPEVVDLLGSDSDVIVQEGGAGPPAALDADAPAPLVRLSLKRHRARTATDSDDSAYTPPPYNRQRRQRSDDTATTSDTRRTTPSPATASSSTSPTTSGSGKTTTTTSTTTSNTASTTASTSTPSSAATPSSSCSDASSASYSSGRRKRLQKRRPRRRAKTPATTAAPKSKRRTRRQSARGRKPRKPPAPPEGDKSEKRKSVSGKGVKSSKKSAEAAVQTALEQPGTSGTPGGRKPESRPSRESRRLRSVVNVISGQKTSAESISSGNAHLANDSPTVISTVSANSSNRGTVIEEDKGRKTVITSSAGAKAKMDSVLLKRAFYSVNKKDENLSDSEDDLPLNLTVQKKNPCPF</sequence>
<proteinExistence type="predicted"/>
<dbReference type="Pfam" id="PF26084">
    <property type="entry name" value="PWI_Topors"/>
    <property type="match status" value="1"/>
</dbReference>
<dbReference type="Gene3D" id="3.30.40.10">
    <property type="entry name" value="Zinc/RING finger domain, C3HC4 (zinc finger)"/>
    <property type="match status" value="1"/>
</dbReference>
<organism evidence="12 13">
    <name type="scientific">Iphiclides podalirius</name>
    <name type="common">scarce swallowtail</name>
    <dbReference type="NCBI Taxonomy" id="110791"/>
    <lineage>
        <taxon>Eukaryota</taxon>
        <taxon>Metazoa</taxon>
        <taxon>Ecdysozoa</taxon>
        <taxon>Arthropoda</taxon>
        <taxon>Hexapoda</taxon>
        <taxon>Insecta</taxon>
        <taxon>Pterygota</taxon>
        <taxon>Neoptera</taxon>
        <taxon>Endopterygota</taxon>
        <taxon>Lepidoptera</taxon>
        <taxon>Glossata</taxon>
        <taxon>Ditrysia</taxon>
        <taxon>Papilionoidea</taxon>
        <taxon>Papilionidae</taxon>
        <taxon>Papilioninae</taxon>
        <taxon>Iphiclides</taxon>
    </lineage>
</organism>
<feature type="non-terminal residue" evidence="12">
    <location>
        <position position="1"/>
    </location>
</feature>
<feature type="compositionally biased region" description="Polar residues" evidence="10">
    <location>
        <begin position="649"/>
        <end position="671"/>
    </location>
</feature>
<dbReference type="PROSITE" id="PS00518">
    <property type="entry name" value="ZF_RING_1"/>
    <property type="match status" value="1"/>
</dbReference>
<dbReference type="InterPro" id="IPR001841">
    <property type="entry name" value="Znf_RING"/>
</dbReference>
<keyword evidence="7" id="KW-0805">Transcription regulation</keyword>
<dbReference type="InterPro" id="IPR013083">
    <property type="entry name" value="Znf_RING/FYVE/PHD"/>
</dbReference>
<dbReference type="PROSITE" id="PS50089">
    <property type="entry name" value="ZF_RING_2"/>
    <property type="match status" value="1"/>
</dbReference>
<feature type="compositionally biased region" description="Polar residues" evidence="10">
    <location>
        <begin position="20"/>
        <end position="33"/>
    </location>
</feature>
<evidence type="ECO:0000256" key="3">
    <source>
        <dbReference type="ARBA" id="ARBA00022679"/>
    </source>
</evidence>
<keyword evidence="13" id="KW-1185">Reference proteome</keyword>
<feature type="domain" description="RING-type" evidence="11">
    <location>
        <begin position="53"/>
        <end position="92"/>
    </location>
</feature>
<keyword evidence="5 9" id="KW-0863">Zinc-finger</keyword>
<keyword evidence="3" id="KW-0808">Transferase</keyword>
<comment type="catalytic activity">
    <reaction evidence="1">
        <text>S-ubiquitinyl-[E2 ubiquitin-conjugating enzyme]-L-cysteine + [acceptor protein]-L-lysine = [E2 ubiquitin-conjugating enzyme]-L-cysteine + N(6)-ubiquitinyl-[acceptor protein]-L-lysine.</text>
        <dbReference type="EC" id="2.3.2.27"/>
    </reaction>
</comment>
<dbReference type="PANTHER" id="PTHR46077">
    <property type="entry name" value="E3 UBIQUITIN-PROTEIN LIGASE TOPORS"/>
    <property type="match status" value="1"/>
</dbReference>
<evidence type="ECO:0000256" key="2">
    <source>
        <dbReference type="ARBA" id="ARBA00012483"/>
    </source>
</evidence>
<feature type="region of interest" description="Disordered" evidence="10">
    <location>
        <begin position="332"/>
        <end position="352"/>
    </location>
</feature>
<dbReference type="InterPro" id="IPR058746">
    <property type="entry name" value="Znf_RING-type_Topors"/>
</dbReference>
<evidence type="ECO:0000313" key="13">
    <source>
        <dbReference type="Proteomes" id="UP000837857"/>
    </source>
</evidence>
<dbReference type="InterPro" id="IPR018957">
    <property type="entry name" value="Znf_C3HC4_RING-type"/>
</dbReference>
<feature type="compositionally biased region" description="Basic residues" evidence="10">
    <location>
        <begin position="542"/>
        <end position="557"/>
    </location>
</feature>
<evidence type="ECO:0000256" key="1">
    <source>
        <dbReference type="ARBA" id="ARBA00000900"/>
    </source>
</evidence>
<feature type="region of interest" description="Disordered" evidence="10">
    <location>
        <begin position="20"/>
        <end position="48"/>
    </location>
</feature>
<name>A0ABN8I9X8_9NEOP</name>
<gene>
    <name evidence="12" type="ORF">IPOD504_LOCUS7643</name>
</gene>
<reference evidence="12" key="1">
    <citation type="submission" date="2022-03" db="EMBL/GenBank/DDBJ databases">
        <authorList>
            <person name="Martin H S."/>
        </authorList>
    </citation>
    <scope>NUCLEOTIDE SEQUENCE</scope>
</reference>
<dbReference type="InterPro" id="IPR017907">
    <property type="entry name" value="Znf_RING_CS"/>
</dbReference>
<dbReference type="InterPro" id="IPR058745">
    <property type="entry name" value="PWI_Topors"/>
</dbReference>